<evidence type="ECO:0000256" key="2">
    <source>
        <dbReference type="ARBA" id="ARBA00022801"/>
    </source>
</evidence>
<dbReference type="PROSITE" id="PS51764">
    <property type="entry name" value="GH26"/>
    <property type="match status" value="1"/>
</dbReference>
<evidence type="ECO:0000256" key="1">
    <source>
        <dbReference type="ARBA" id="ARBA00007754"/>
    </source>
</evidence>
<keyword evidence="2 4" id="KW-0378">Hydrolase</keyword>
<dbReference type="GO" id="GO:0016985">
    <property type="term" value="F:mannan endo-1,4-beta-mannosidase activity"/>
    <property type="evidence" value="ECO:0007669"/>
    <property type="project" value="InterPro"/>
</dbReference>
<comment type="similarity">
    <text evidence="1 4">Belongs to the glycosyl hydrolase 26 family.</text>
</comment>
<protein>
    <submittedName>
        <fullName evidence="7">Glycosidase</fullName>
    </submittedName>
</protein>
<dbReference type="InterPro" id="IPR022790">
    <property type="entry name" value="GH26_dom"/>
</dbReference>
<evidence type="ECO:0000259" key="6">
    <source>
        <dbReference type="PROSITE" id="PS51764"/>
    </source>
</evidence>
<dbReference type="Proteomes" id="UP000322077">
    <property type="component" value="Unassembled WGS sequence"/>
</dbReference>
<gene>
    <name evidence="7" type="ORF">FYJ91_12780</name>
</gene>
<dbReference type="SUPFAM" id="SSF51445">
    <property type="entry name" value="(Trans)glycosidases"/>
    <property type="match status" value="1"/>
</dbReference>
<comment type="caution">
    <text evidence="7">The sequence shown here is derived from an EMBL/GenBank/DDBJ whole genome shotgun (WGS) entry which is preliminary data.</text>
</comment>
<accession>A0A5D9C4C2</accession>
<dbReference type="InterPro" id="IPR000805">
    <property type="entry name" value="Glyco_hydro_26"/>
</dbReference>
<evidence type="ECO:0000313" key="8">
    <source>
        <dbReference type="Proteomes" id="UP000322077"/>
    </source>
</evidence>
<feature type="chain" id="PRO_5022863482" evidence="5">
    <location>
        <begin position="26"/>
        <end position="319"/>
    </location>
</feature>
<feature type="active site" description="Nucleophile" evidence="4">
    <location>
        <position position="246"/>
    </location>
</feature>
<keyword evidence="8" id="KW-1185">Reference proteome</keyword>
<reference evidence="7 8" key="1">
    <citation type="submission" date="2019-08" db="EMBL/GenBank/DDBJ databases">
        <authorList>
            <person name="Wang G."/>
            <person name="Xu Z."/>
        </authorList>
    </citation>
    <scope>NUCLEOTIDE SEQUENCE [LARGE SCALE GENOMIC DNA]</scope>
    <source>
        <strain evidence="7 8">ZX</strain>
    </source>
</reference>
<dbReference type="GO" id="GO:0006080">
    <property type="term" value="P:substituted mannan metabolic process"/>
    <property type="evidence" value="ECO:0007669"/>
    <property type="project" value="InterPro"/>
</dbReference>
<name>A0A5D9C4C2_9SPHN</name>
<keyword evidence="5" id="KW-0732">Signal</keyword>
<dbReference type="EMBL" id="VTOU01000003">
    <property type="protein sequence ID" value="TZG25850.1"/>
    <property type="molecule type" value="Genomic_DNA"/>
</dbReference>
<evidence type="ECO:0000256" key="4">
    <source>
        <dbReference type="PROSITE-ProRule" id="PRU01100"/>
    </source>
</evidence>
<dbReference type="InterPro" id="IPR017853">
    <property type="entry name" value="GH"/>
</dbReference>
<dbReference type="Gene3D" id="3.20.20.80">
    <property type="entry name" value="Glycosidases"/>
    <property type="match status" value="1"/>
</dbReference>
<dbReference type="RefSeq" id="WP_149522656.1">
    <property type="nucleotide sequence ID" value="NZ_VTOU01000003.1"/>
</dbReference>
<feature type="active site" description="Proton donor" evidence="4">
    <location>
        <position position="134"/>
    </location>
</feature>
<evidence type="ECO:0000256" key="5">
    <source>
        <dbReference type="SAM" id="SignalP"/>
    </source>
</evidence>
<evidence type="ECO:0000256" key="3">
    <source>
        <dbReference type="ARBA" id="ARBA00023295"/>
    </source>
</evidence>
<feature type="signal peptide" evidence="5">
    <location>
        <begin position="1"/>
        <end position="25"/>
    </location>
</feature>
<dbReference type="PANTHER" id="PTHR40079:SF4">
    <property type="entry name" value="GH26 DOMAIN-CONTAINING PROTEIN-RELATED"/>
    <property type="match status" value="1"/>
</dbReference>
<keyword evidence="3 4" id="KW-0326">Glycosidase</keyword>
<proteinExistence type="inferred from homology"/>
<dbReference type="PANTHER" id="PTHR40079">
    <property type="entry name" value="MANNAN ENDO-1,4-BETA-MANNOSIDASE E-RELATED"/>
    <property type="match status" value="1"/>
</dbReference>
<evidence type="ECO:0000313" key="7">
    <source>
        <dbReference type="EMBL" id="TZG25850.1"/>
    </source>
</evidence>
<feature type="domain" description="GH26" evidence="6">
    <location>
        <begin position="1"/>
        <end position="306"/>
    </location>
</feature>
<dbReference type="AlphaFoldDB" id="A0A5D9C4C2"/>
<dbReference type="Pfam" id="PF02156">
    <property type="entry name" value="Glyco_hydro_26"/>
    <property type="match status" value="1"/>
</dbReference>
<sequence length="319" mass="34928">MALRSILTAIGTLAALSGAAAPVSAAPETMVYTGAACNGREKLPRFESVIGRPVEGYVEFLSYGTWPEFSSSLGYSLSCWRDTPYRLVLSIPMLAVGGDMKKAAQGEYDQYYQGVADQLVKAGQSKAYLRIGWEFNGNWYIWKASKDPEAWIATFRRIAKIFKSTPGSDFQIVWNPNHGRQAIAPDKVWPGDDVVDVIGTDLYNRSYSASDTTPALRWKRQLTEPNGLNWLVKFATAHNKPIALPEWGTGTAKDGSGQPDDPDFIRNVAAWIAANNVVFQAYWDYPAPDYRGLISTGAQPNALAAFKEVFGTPPSAAGQ</sequence>
<organism evidence="7 8">
    <name type="scientific">Sphingomonas montanisoli</name>
    <dbReference type="NCBI Taxonomy" id="2606412"/>
    <lineage>
        <taxon>Bacteria</taxon>
        <taxon>Pseudomonadati</taxon>
        <taxon>Pseudomonadota</taxon>
        <taxon>Alphaproteobacteria</taxon>
        <taxon>Sphingomonadales</taxon>
        <taxon>Sphingomonadaceae</taxon>
        <taxon>Sphingomonas</taxon>
    </lineage>
</organism>